<dbReference type="PROSITE" id="PS00079">
    <property type="entry name" value="MULTICOPPER_OXIDASE1"/>
    <property type="match status" value="1"/>
</dbReference>
<evidence type="ECO:0000259" key="5">
    <source>
        <dbReference type="Pfam" id="PF00127"/>
    </source>
</evidence>
<comment type="subcellular location">
    <subcellularLocation>
        <location evidence="1">Periplasm</location>
    </subcellularLocation>
</comment>
<sequence length="199" mass="22314">MRTPGSCRSLPARHRSARPACPCVVPTATAATEHWRTHELRSSLRRWPAPAGWWFRRRARRQAFGAPDVRCRPVEATPFGQEGDPKRVTRTIRVGMNDRMRFDPATINVRKGETVRFVVANRGAVLHEMVLGTAQALKEHAEMMKKHPGMEHDEPSMAHVKPGATGDIVWQFTQSGEFQFACLVPGHFEAGMVGTLVVR</sequence>
<dbReference type="InterPro" id="IPR033138">
    <property type="entry name" value="Cu_oxidase_CS"/>
</dbReference>
<name>A0ABX6P537_9BURK</name>
<dbReference type="Proteomes" id="UP000500826">
    <property type="component" value="Chromosome"/>
</dbReference>
<proteinExistence type="predicted"/>
<organism evidence="6 7">
    <name type="scientific">Ramlibacter terrae</name>
    <dbReference type="NCBI Taxonomy" id="2732511"/>
    <lineage>
        <taxon>Bacteria</taxon>
        <taxon>Pseudomonadati</taxon>
        <taxon>Pseudomonadota</taxon>
        <taxon>Betaproteobacteria</taxon>
        <taxon>Burkholderiales</taxon>
        <taxon>Comamonadaceae</taxon>
        <taxon>Ramlibacter</taxon>
    </lineage>
</organism>
<dbReference type="InterPro" id="IPR008972">
    <property type="entry name" value="Cupredoxin"/>
</dbReference>
<evidence type="ECO:0000313" key="7">
    <source>
        <dbReference type="Proteomes" id="UP000500826"/>
    </source>
</evidence>
<feature type="domain" description="Blue (type 1) copper" evidence="5">
    <location>
        <begin position="94"/>
        <end position="198"/>
    </location>
</feature>
<evidence type="ECO:0000313" key="6">
    <source>
        <dbReference type="EMBL" id="QJW84488.1"/>
    </source>
</evidence>
<dbReference type="Pfam" id="PF00127">
    <property type="entry name" value="Copper-bind"/>
    <property type="match status" value="1"/>
</dbReference>
<dbReference type="Gene3D" id="2.60.40.420">
    <property type="entry name" value="Cupredoxins - blue copper proteins"/>
    <property type="match status" value="1"/>
</dbReference>
<evidence type="ECO:0000256" key="4">
    <source>
        <dbReference type="ARBA" id="ARBA00023008"/>
    </source>
</evidence>
<evidence type="ECO:0000256" key="1">
    <source>
        <dbReference type="ARBA" id="ARBA00004418"/>
    </source>
</evidence>
<keyword evidence="7" id="KW-1185">Reference proteome</keyword>
<reference evidence="6 7" key="1">
    <citation type="submission" date="2020-05" db="EMBL/GenBank/DDBJ databases">
        <title>Ramlibacter rhizophilus sp. nov., isolated from rhizosphere soil of national flower Mugunghwa from South Korea.</title>
        <authorList>
            <person name="Zheng-Fei Y."/>
            <person name="Huan T."/>
        </authorList>
    </citation>
    <scope>NUCLEOTIDE SEQUENCE [LARGE SCALE GENOMIC DNA]</scope>
    <source>
        <strain evidence="6 7">H242</strain>
    </source>
</reference>
<gene>
    <name evidence="6" type="ORF">HK414_14475</name>
</gene>
<dbReference type="InterPro" id="IPR050845">
    <property type="entry name" value="Cu-binding_ET"/>
</dbReference>
<dbReference type="PANTHER" id="PTHR38439:SF3">
    <property type="entry name" value="COPPER-RESISTANT CUPROPROTEIN COPI"/>
    <property type="match status" value="1"/>
</dbReference>
<evidence type="ECO:0000256" key="2">
    <source>
        <dbReference type="ARBA" id="ARBA00022723"/>
    </source>
</evidence>
<accession>A0ABX6P537</accession>
<keyword evidence="2" id="KW-0479">Metal-binding</keyword>
<keyword evidence="4" id="KW-0186">Copper</keyword>
<dbReference type="SUPFAM" id="SSF49503">
    <property type="entry name" value="Cupredoxins"/>
    <property type="match status" value="1"/>
</dbReference>
<protein>
    <submittedName>
        <fullName evidence="6">Cupredoxin family protein</fullName>
    </submittedName>
</protein>
<dbReference type="CDD" id="cd04211">
    <property type="entry name" value="Cupredoxin_like_2"/>
    <property type="match status" value="1"/>
</dbReference>
<keyword evidence="3" id="KW-0574">Periplasm</keyword>
<evidence type="ECO:0000256" key="3">
    <source>
        <dbReference type="ARBA" id="ARBA00022764"/>
    </source>
</evidence>
<dbReference type="PANTHER" id="PTHR38439">
    <property type="entry name" value="AURACYANIN-B"/>
    <property type="match status" value="1"/>
</dbReference>
<dbReference type="EMBL" id="CP053418">
    <property type="protein sequence ID" value="QJW84488.1"/>
    <property type="molecule type" value="Genomic_DNA"/>
</dbReference>
<dbReference type="InterPro" id="IPR000923">
    <property type="entry name" value="BlueCu_1"/>
</dbReference>